<evidence type="ECO:0000313" key="2">
    <source>
        <dbReference type="Proteomes" id="UP001428341"/>
    </source>
</evidence>
<keyword evidence="2" id="KW-1185">Reference proteome</keyword>
<evidence type="ECO:0000313" key="1">
    <source>
        <dbReference type="EMBL" id="KAK9187756.1"/>
    </source>
</evidence>
<reference evidence="1 2" key="1">
    <citation type="submission" date="2024-05" db="EMBL/GenBank/DDBJ databases">
        <title>Haplotype-resolved chromosome-level genome assembly of Huyou (Citrus changshanensis).</title>
        <authorList>
            <person name="Miao C."/>
            <person name="Chen W."/>
            <person name="Wu Y."/>
            <person name="Wang L."/>
            <person name="Zhao S."/>
            <person name="Grierson D."/>
            <person name="Xu C."/>
            <person name="Chen K."/>
        </authorList>
    </citation>
    <scope>NUCLEOTIDE SEQUENCE [LARGE SCALE GENOMIC DNA]</scope>
    <source>
        <strain evidence="1">01-14</strain>
        <tissue evidence="1">Leaf</tissue>
    </source>
</reference>
<name>A0AAP0LVN9_9ROSI</name>
<comment type="caution">
    <text evidence="1">The sequence shown here is derived from an EMBL/GenBank/DDBJ whole genome shotgun (WGS) entry which is preliminary data.</text>
</comment>
<sequence length="103" mass="11461">MALWYVPSSASQSMVKYTSRGLDAWLRFPKAVNQEAGFLLSKGCLLQFSTLIQYPDFLVNCLLTDHISALLPGFIAEKTNGPPSPIETYQQKVRYGTSADPEM</sequence>
<gene>
    <name evidence="1" type="ORF">WN944_019155</name>
</gene>
<dbReference type="Proteomes" id="UP001428341">
    <property type="component" value="Unassembled WGS sequence"/>
</dbReference>
<organism evidence="1 2">
    <name type="scientific">Citrus x changshan-huyou</name>
    <dbReference type="NCBI Taxonomy" id="2935761"/>
    <lineage>
        <taxon>Eukaryota</taxon>
        <taxon>Viridiplantae</taxon>
        <taxon>Streptophyta</taxon>
        <taxon>Embryophyta</taxon>
        <taxon>Tracheophyta</taxon>
        <taxon>Spermatophyta</taxon>
        <taxon>Magnoliopsida</taxon>
        <taxon>eudicotyledons</taxon>
        <taxon>Gunneridae</taxon>
        <taxon>Pentapetalae</taxon>
        <taxon>rosids</taxon>
        <taxon>malvids</taxon>
        <taxon>Sapindales</taxon>
        <taxon>Rutaceae</taxon>
        <taxon>Aurantioideae</taxon>
        <taxon>Citrus</taxon>
    </lineage>
</organism>
<protein>
    <submittedName>
        <fullName evidence="1">Uncharacterized protein</fullName>
    </submittedName>
</protein>
<proteinExistence type="predicted"/>
<dbReference type="AlphaFoldDB" id="A0AAP0LVN9"/>
<accession>A0AAP0LVN9</accession>
<dbReference type="EMBL" id="JBCGBO010000007">
    <property type="protein sequence ID" value="KAK9187756.1"/>
    <property type="molecule type" value="Genomic_DNA"/>
</dbReference>